<dbReference type="Proteomes" id="UP000600918">
    <property type="component" value="Unassembled WGS sequence"/>
</dbReference>
<name>A0A834PGN5_VESPE</name>
<protein>
    <submittedName>
        <fullName evidence="2">Uncharacterized protein</fullName>
    </submittedName>
</protein>
<gene>
    <name evidence="2" type="ORF">H0235_001808</name>
</gene>
<dbReference type="AlphaFoldDB" id="A0A834PGN5"/>
<accession>A0A834PGN5</accession>
<comment type="caution">
    <text evidence="2">The sequence shown here is derived from an EMBL/GenBank/DDBJ whole genome shotgun (WGS) entry which is preliminary data.</text>
</comment>
<dbReference type="EMBL" id="JACSDY010000001">
    <property type="protein sequence ID" value="KAF7439417.1"/>
    <property type="molecule type" value="Genomic_DNA"/>
</dbReference>
<feature type="compositionally biased region" description="Acidic residues" evidence="1">
    <location>
        <begin position="76"/>
        <end position="92"/>
    </location>
</feature>
<reference evidence="2" key="1">
    <citation type="journal article" date="2020" name="G3 (Bethesda)">
        <title>High-Quality Assemblies for Three Invasive Social Wasps from the &lt;i&gt;Vespula&lt;/i&gt; Genus.</title>
        <authorList>
            <person name="Harrop T.W.R."/>
            <person name="Guhlin J."/>
            <person name="McLaughlin G.M."/>
            <person name="Permina E."/>
            <person name="Stockwell P."/>
            <person name="Gilligan J."/>
            <person name="Le Lec M.F."/>
            <person name="Gruber M.A.M."/>
            <person name="Quinn O."/>
            <person name="Lovegrove M."/>
            <person name="Duncan E.J."/>
            <person name="Remnant E.J."/>
            <person name="Van Eeckhoven J."/>
            <person name="Graham B."/>
            <person name="Knapp R.A."/>
            <person name="Langford K.W."/>
            <person name="Kronenberg Z."/>
            <person name="Press M.O."/>
            <person name="Eacker S.M."/>
            <person name="Wilson-Rankin E.E."/>
            <person name="Purcell J."/>
            <person name="Lester P.J."/>
            <person name="Dearden P.K."/>
        </authorList>
    </citation>
    <scope>NUCLEOTIDE SEQUENCE</scope>
    <source>
        <strain evidence="2">Volc-1</strain>
    </source>
</reference>
<evidence type="ECO:0000313" key="2">
    <source>
        <dbReference type="EMBL" id="KAF7439417.1"/>
    </source>
</evidence>
<keyword evidence="3" id="KW-1185">Reference proteome</keyword>
<evidence type="ECO:0000256" key="1">
    <source>
        <dbReference type="SAM" id="MobiDB-lite"/>
    </source>
</evidence>
<organism evidence="2 3">
    <name type="scientific">Vespula pensylvanica</name>
    <name type="common">Western yellow jacket</name>
    <name type="synonym">Wasp</name>
    <dbReference type="NCBI Taxonomy" id="30213"/>
    <lineage>
        <taxon>Eukaryota</taxon>
        <taxon>Metazoa</taxon>
        <taxon>Ecdysozoa</taxon>
        <taxon>Arthropoda</taxon>
        <taxon>Hexapoda</taxon>
        <taxon>Insecta</taxon>
        <taxon>Pterygota</taxon>
        <taxon>Neoptera</taxon>
        <taxon>Endopterygota</taxon>
        <taxon>Hymenoptera</taxon>
        <taxon>Apocrita</taxon>
        <taxon>Aculeata</taxon>
        <taxon>Vespoidea</taxon>
        <taxon>Vespidae</taxon>
        <taxon>Vespinae</taxon>
        <taxon>Vespula</taxon>
    </lineage>
</organism>
<evidence type="ECO:0000313" key="3">
    <source>
        <dbReference type="Proteomes" id="UP000600918"/>
    </source>
</evidence>
<sequence length="99" mass="11704">MSKPSMMDRRTRTFGPSQRDFYVTLDETVRDACFARMHSSELVPRGFGPCEDEDIKIEILWAEIKRMRWKKKETRNEEEEVEVEVEEEDDGSEEKKGGE</sequence>
<feature type="region of interest" description="Disordered" evidence="1">
    <location>
        <begin position="72"/>
        <end position="99"/>
    </location>
</feature>
<proteinExistence type="predicted"/>